<accession>A0A1X2H3E0</accession>
<evidence type="ECO:0000313" key="3">
    <source>
        <dbReference type="Proteomes" id="UP000242180"/>
    </source>
</evidence>
<dbReference type="Proteomes" id="UP000242180">
    <property type="component" value="Unassembled WGS sequence"/>
</dbReference>
<feature type="region of interest" description="Disordered" evidence="1">
    <location>
        <begin position="486"/>
        <end position="519"/>
    </location>
</feature>
<reference evidence="2 3" key="1">
    <citation type="submission" date="2016-07" db="EMBL/GenBank/DDBJ databases">
        <title>Pervasive Adenine N6-methylation of Active Genes in Fungi.</title>
        <authorList>
            <consortium name="DOE Joint Genome Institute"/>
            <person name="Mondo S.J."/>
            <person name="Dannebaum R.O."/>
            <person name="Kuo R.C."/>
            <person name="Labutti K."/>
            <person name="Haridas S."/>
            <person name="Kuo A."/>
            <person name="Salamov A."/>
            <person name="Ahrendt S.R."/>
            <person name="Lipzen A."/>
            <person name="Sullivan W."/>
            <person name="Andreopoulos W.B."/>
            <person name="Clum A."/>
            <person name="Lindquist E."/>
            <person name="Daum C."/>
            <person name="Ramamoorthy G.K."/>
            <person name="Gryganskyi A."/>
            <person name="Culley D."/>
            <person name="Magnuson J.K."/>
            <person name="James T.Y."/>
            <person name="O'Malley M.A."/>
            <person name="Stajich J.E."/>
            <person name="Spatafora J.W."/>
            <person name="Visel A."/>
            <person name="Grigoriev I.V."/>
        </authorList>
    </citation>
    <scope>NUCLEOTIDE SEQUENCE [LARGE SCALE GENOMIC DNA]</scope>
    <source>
        <strain evidence="2 3">NRRL 2496</strain>
    </source>
</reference>
<dbReference type="EMBL" id="MCGN01000010">
    <property type="protein sequence ID" value="ORY92330.1"/>
    <property type="molecule type" value="Genomic_DNA"/>
</dbReference>
<dbReference type="InParanoid" id="A0A1X2H3E0"/>
<dbReference type="STRING" id="13706.A0A1X2H3E0"/>
<dbReference type="SUPFAM" id="SSF48403">
    <property type="entry name" value="Ankyrin repeat"/>
    <property type="match status" value="1"/>
</dbReference>
<comment type="caution">
    <text evidence="2">The sequence shown here is derived from an EMBL/GenBank/DDBJ whole genome shotgun (WGS) entry which is preliminary data.</text>
</comment>
<feature type="region of interest" description="Disordered" evidence="1">
    <location>
        <begin position="129"/>
        <end position="183"/>
    </location>
</feature>
<keyword evidence="3" id="KW-1185">Reference proteome</keyword>
<sequence>MYSEPHIARYLANATRKKPTMTEFVDVDLSEKAIQSSGDSVVATEDLRKFISEPTPAHGMYLVSSDSAFAAQSFPHLILTRFLSFQLVHASQVRDRKRTALMPTARIENPATATTVEEAIRTAPRPEMKVIPMPPATLGDEDSTTAHELESEAGDVLADEDDNEADDSDEEEAQRKRSARRRYRRHLSESTFKAIEDGDLGQFRRNLDHAKRFSDDIIHARRASDEATLLHAVITSPRVEPALPWIELLLEHGAETMYRSFGLYPIQALLIHRSNPWKELDLLVRHNADTNCADCDASWVGIHYAAMFPKDPMPYIKFMCDRGANINAVGTDGKTPIYCLLANGDYSAVLHWMLVVHKAHLARVYQFEIKHVRSFPASILYQAARYGCVESFTYLVHSDLAMQSLKTVVSCEELNELKPAIESRIALEQRKFDGPGDRETRIQRLESMLTVLDTLRAKLEEDPESYVYRQRSEQSLVRRNRSLLGSLRRKAPRRQSQPPPFRPPVTDIESDAHSIDEKVSSELQRRPSWFKRMGNFAQRSRTIKETTSARQPLETVV</sequence>
<dbReference type="Pfam" id="PF13637">
    <property type="entry name" value="Ank_4"/>
    <property type="match status" value="1"/>
</dbReference>
<feature type="compositionally biased region" description="Basic and acidic residues" evidence="1">
    <location>
        <begin position="510"/>
        <end position="519"/>
    </location>
</feature>
<name>A0A1X2H3E0_SYNRA</name>
<evidence type="ECO:0000313" key="2">
    <source>
        <dbReference type="EMBL" id="ORY92330.1"/>
    </source>
</evidence>
<protein>
    <submittedName>
        <fullName evidence="2">Uncharacterized protein</fullName>
    </submittedName>
</protein>
<dbReference type="InterPro" id="IPR002110">
    <property type="entry name" value="Ankyrin_rpt"/>
</dbReference>
<gene>
    <name evidence="2" type="ORF">BCR43DRAFT_537856</name>
</gene>
<evidence type="ECO:0000256" key="1">
    <source>
        <dbReference type="SAM" id="MobiDB-lite"/>
    </source>
</evidence>
<dbReference type="InterPro" id="IPR036770">
    <property type="entry name" value="Ankyrin_rpt-contain_sf"/>
</dbReference>
<organism evidence="2 3">
    <name type="scientific">Syncephalastrum racemosum</name>
    <name type="common">Filamentous fungus</name>
    <dbReference type="NCBI Taxonomy" id="13706"/>
    <lineage>
        <taxon>Eukaryota</taxon>
        <taxon>Fungi</taxon>
        <taxon>Fungi incertae sedis</taxon>
        <taxon>Mucoromycota</taxon>
        <taxon>Mucoromycotina</taxon>
        <taxon>Mucoromycetes</taxon>
        <taxon>Mucorales</taxon>
        <taxon>Syncephalastraceae</taxon>
        <taxon>Syncephalastrum</taxon>
    </lineage>
</organism>
<feature type="compositionally biased region" description="Acidic residues" evidence="1">
    <location>
        <begin position="151"/>
        <end position="172"/>
    </location>
</feature>
<dbReference type="AlphaFoldDB" id="A0A1X2H3E0"/>
<proteinExistence type="predicted"/>
<dbReference type="Gene3D" id="1.25.40.20">
    <property type="entry name" value="Ankyrin repeat-containing domain"/>
    <property type="match status" value="1"/>
</dbReference>
<dbReference type="OrthoDB" id="194358at2759"/>